<name>A0A9P5WWP0_9AGAR</name>
<evidence type="ECO:0000313" key="2">
    <source>
        <dbReference type="Proteomes" id="UP000807342"/>
    </source>
</evidence>
<reference evidence="1" key="1">
    <citation type="submission" date="2020-11" db="EMBL/GenBank/DDBJ databases">
        <authorList>
            <consortium name="DOE Joint Genome Institute"/>
            <person name="Ahrendt S."/>
            <person name="Riley R."/>
            <person name="Andreopoulos W."/>
            <person name="Labutti K."/>
            <person name="Pangilinan J."/>
            <person name="Ruiz-Duenas F.J."/>
            <person name="Barrasa J.M."/>
            <person name="Sanchez-Garcia M."/>
            <person name="Camarero S."/>
            <person name="Miyauchi S."/>
            <person name="Serrano A."/>
            <person name="Linde D."/>
            <person name="Babiker R."/>
            <person name="Drula E."/>
            <person name="Ayuso-Fernandez I."/>
            <person name="Pacheco R."/>
            <person name="Padilla G."/>
            <person name="Ferreira P."/>
            <person name="Barriuso J."/>
            <person name="Kellner H."/>
            <person name="Castanera R."/>
            <person name="Alfaro M."/>
            <person name="Ramirez L."/>
            <person name="Pisabarro A.G."/>
            <person name="Kuo A."/>
            <person name="Tritt A."/>
            <person name="Lipzen A."/>
            <person name="He G."/>
            <person name="Yan M."/>
            <person name="Ng V."/>
            <person name="Cullen D."/>
            <person name="Martin F."/>
            <person name="Rosso M.-N."/>
            <person name="Henrissat B."/>
            <person name="Hibbett D."/>
            <person name="Martinez A.T."/>
            <person name="Grigoriev I.V."/>
        </authorList>
    </citation>
    <scope>NUCLEOTIDE SEQUENCE</scope>
    <source>
        <strain evidence="1">MF-IS2</strain>
    </source>
</reference>
<proteinExistence type="predicted"/>
<dbReference type="Proteomes" id="UP000807342">
    <property type="component" value="Unassembled WGS sequence"/>
</dbReference>
<organism evidence="1 2">
    <name type="scientific">Macrolepiota fuliginosa MF-IS2</name>
    <dbReference type="NCBI Taxonomy" id="1400762"/>
    <lineage>
        <taxon>Eukaryota</taxon>
        <taxon>Fungi</taxon>
        <taxon>Dikarya</taxon>
        <taxon>Basidiomycota</taxon>
        <taxon>Agaricomycotina</taxon>
        <taxon>Agaricomycetes</taxon>
        <taxon>Agaricomycetidae</taxon>
        <taxon>Agaricales</taxon>
        <taxon>Agaricineae</taxon>
        <taxon>Agaricaceae</taxon>
        <taxon>Macrolepiota</taxon>
    </lineage>
</organism>
<accession>A0A9P5WWP0</accession>
<dbReference type="AlphaFoldDB" id="A0A9P5WWP0"/>
<dbReference type="EMBL" id="MU153887">
    <property type="protein sequence ID" value="KAF9439590.1"/>
    <property type="molecule type" value="Genomic_DNA"/>
</dbReference>
<keyword evidence="2" id="KW-1185">Reference proteome</keyword>
<comment type="caution">
    <text evidence="1">The sequence shown here is derived from an EMBL/GenBank/DDBJ whole genome shotgun (WGS) entry which is preliminary data.</text>
</comment>
<sequence length="160" mass="18681">MAQPQTAKLPKINPFKGDPCYFQTFQDELRLIFNSYSTAFQDAQGNTDDRKKIIYALQNMTDGNTAGFRNGFMKEHWDNTNNHYDYGSWTNFNNILEENFKPKIKVMQAIEHLKCARLDPKTTDVAVFNQTFTYLLNQAGITDDQHHTQLYIDTILDWIQ</sequence>
<protein>
    <submittedName>
        <fullName evidence="1">Uncharacterized protein</fullName>
    </submittedName>
</protein>
<evidence type="ECO:0000313" key="1">
    <source>
        <dbReference type="EMBL" id="KAF9439590.1"/>
    </source>
</evidence>
<gene>
    <name evidence="1" type="ORF">P691DRAFT_769351</name>
</gene>